<dbReference type="RefSeq" id="WP_136406647.1">
    <property type="nucleotide sequence ID" value="NZ_SSWX01000012.1"/>
</dbReference>
<gene>
    <name evidence="2" type="ORF">E8K88_10695</name>
</gene>
<proteinExistence type="predicted"/>
<dbReference type="AlphaFoldDB" id="A0A4S5BTB2"/>
<name>A0A4S5BTB2_9BURK</name>
<dbReference type="Proteomes" id="UP000306236">
    <property type="component" value="Unassembled WGS sequence"/>
</dbReference>
<dbReference type="PROSITE" id="PS51301">
    <property type="entry name" value="KILA_N"/>
    <property type="match status" value="1"/>
</dbReference>
<accession>A0A4S5BTB2</accession>
<evidence type="ECO:0000313" key="2">
    <source>
        <dbReference type="EMBL" id="THJ33046.1"/>
    </source>
</evidence>
<dbReference type="InterPro" id="IPR018004">
    <property type="entry name" value="KilA/APSES_HTH"/>
</dbReference>
<keyword evidence="3" id="KW-1185">Reference proteome</keyword>
<dbReference type="OrthoDB" id="9178758at2"/>
<evidence type="ECO:0000313" key="3">
    <source>
        <dbReference type="Proteomes" id="UP000306236"/>
    </source>
</evidence>
<feature type="domain" description="KilA-N" evidence="1">
    <location>
        <begin position="1"/>
        <end position="101"/>
    </location>
</feature>
<dbReference type="EMBL" id="SSWX01000012">
    <property type="protein sequence ID" value="THJ33046.1"/>
    <property type="molecule type" value="Genomic_DNA"/>
</dbReference>
<dbReference type="Pfam" id="PF04383">
    <property type="entry name" value="KilA-N"/>
    <property type="match status" value="1"/>
</dbReference>
<dbReference type="InterPro" id="IPR017880">
    <property type="entry name" value="KilA_N"/>
</dbReference>
<evidence type="ECO:0000259" key="1">
    <source>
        <dbReference type="PROSITE" id="PS51301"/>
    </source>
</evidence>
<sequence>MSQSISYLQLDSIRQFDGLFSLNDLHRAAGGEDKHRPAFFLRNDQTKALIEEIQSVNSQSALCAVRGGNGGTYACRELVIAYAAWISAAFHLKVIRVFLGTAPQQKGMDVAQAMEAANLIAAQVQKRVFEQLLENDQWTFERWILSFDFEEGKSVPKCKKVENGSYVLPLSRFNEGINNAMRPDPAVLSKISKACTDRLEHMAAYSKKPDSAVTIR</sequence>
<comment type="caution">
    <text evidence="2">The sequence shown here is derived from an EMBL/GenBank/DDBJ whole genome shotgun (WGS) entry which is preliminary data.</text>
</comment>
<protein>
    <submittedName>
        <fullName evidence="2">KilA-N domain-containing protein</fullName>
    </submittedName>
</protein>
<organism evidence="2 3">
    <name type="scientific">Lampropedia aestuarii</name>
    <dbReference type="NCBI Taxonomy" id="2562762"/>
    <lineage>
        <taxon>Bacteria</taxon>
        <taxon>Pseudomonadati</taxon>
        <taxon>Pseudomonadota</taxon>
        <taxon>Betaproteobacteria</taxon>
        <taxon>Burkholderiales</taxon>
        <taxon>Comamonadaceae</taxon>
        <taxon>Lampropedia</taxon>
    </lineage>
</organism>
<reference evidence="2 3" key="1">
    <citation type="submission" date="2019-04" db="EMBL/GenBank/DDBJ databases">
        <title>Lampropedia sp YIM MLB12 draf genome.</title>
        <authorList>
            <person name="Wang Y.-X."/>
        </authorList>
    </citation>
    <scope>NUCLEOTIDE SEQUENCE [LARGE SCALE GENOMIC DNA]</scope>
    <source>
        <strain evidence="2 3">YIM MLB12</strain>
    </source>
</reference>
<dbReference type="SMART" id="SM01252">
    <property type="entry name" value="KilA-N"/>
    <property type="match status" value="1"/>
</dbReference>